<gene>
    <name evidence="1" type="ORF">EET67_09610</name>
</gene>
<reference evidence="1 2" key="1">
    <citation type="submission" date="2018-11" db="EMBL/GenBank/DDBJ databases">
        <title>Pseudaminobacter arsenicus sp. nov., an arsenic-resistant bacterium isolated from arsenic-rich aquifers.</title>
        <authorList>
            <person name="Mu Y."/>
        </authorList>
    </citation>
    <scope>NUCLEOTIDE SEQUENCE [LARGE SCALE GENOMIC DNA]</scope>
    <source>
        <strain evidence="1 2">CB3</strain>
    </source>
</reference>
<proteinExistence type="predicted"/>
<organism evidence="1 2">
    <name type="scientific">Borborobacter arsenicus</name>
    <dbReference type="NCBI Taxonomy" id="1851146"/>
    <lineage>
        <taxon>Bacteria</taxon>
        <taxon>Pseudomonadati</taxon>
        <taxon>Pseudomonadota</taxon>
        <taxon>Alphaproteobacteria</taxon>
        <taxon>Hyphomicrobiales</taxon>
        <taxon>Phyllobacteriaceae</taxon>
        <taxon>Borborobacter</taxon>
    </lineage>
</organism>
<dbReference type="AlphaFoldDB" id="A0A432V6U4"/>
<name>A0A432V6U4_9HYPH</name>
<protein>
    <submittedName>
        <fullName evidence="1">Uncharacterized protein</fullName>
    </submittedName>
</protein>
<dbReference type="RefSeq" id="WP_128626740.1">
    <property type="nucleotide sequence ID" value="NZ_RKST01000008.1"/>
</dbReference>
<keyword evidence="2" id="KW-1185">Reference proteome</keyword>
<dbReference type="Proteomes" id="UP000281647">
    <property type="component" value="Unassembled WGS sequence"/>
</dbReference>
<evidence type="ECO:0000313" key="1">
    <source>
        <dbReference type="EMBL" id="RUM97869.1"/>
    </source>
</evidence>
<sequence length="64" mass="6724">MVGHAGSAASIQKVSDWLVCPAKRSCRYSCRAVEAACPLSAGFAAFAPVEQAKRTKAEQVPDIS</sequence>
<evidence type="ECO:0000313" key="2">
    <source>
        <dbReference type="Proteomes" id="UP000281647"/>
    </source>
</evidence>
<comment type="caution">
    <text evidence="1">The sequence shown here is derived from an EMBL/GenBank/DDBJ whole genome shotgun (WGS) entry which is preliminary data.</text>
</comment>
<dbReference type="EMBL" id="RKST01000008">
    <property type="protein sequence ID" value="RUM97869.1"/>
    <property type="molecule type" value="Genomic_DNA"/>
</dbReference>
<accession>A0A432V6U4</accession>